<evidence type="ECO:0000256" key="2">
    <source>
        <dbReference type="SAM" id="SignalP"/>
    </source>
</evidence>
<organism evidence="3 4">
    <name type="scientific">Prorocentrum cordatum</name>
    <dbReference type="NCBI Taxonomy" id="2364126"/>
    <lineage>
        <taxon>Eukaryota</taxon>
        <taxon>Sar</taxon>
        <taxon>Alveolata</taxon>
        <taxon>Dinophyceae</taxon>
        <taxon>Prorocentrales</taxon>
        <taxon>Prorocentraceae</taxon>
        <taxon>Prorocentrum</taxon>
    </lineage>
</organism>
<feature type="region of interest" description="Disordered" evidence="1">
    <location>
        <begin position="147"/>
        <end position="293"/>
    </location>
</feature>
<evidence type="ECO:0008006" key="5">
    <source>
        <dbReference type="Google" id="ProtNLM"/>
    </source>
</evidence>
<comment type="caution">
    <text evidence="3">The sequence shown here is derived from an EMBL/GenBank/DDBJ whole genome shotgun (WGS) entry which is preliminary data.</text>
</comment>
<feature type="compositionally biased region" description="Pro residues" evidence="1">
    <location>
        <begin position="159"/>
        <end position="170"/>
    </location>
</feature>
<dbReference type="EMBL" id="CAUYUJ010006131">
    <property type="protein sequence ID" value="CAK0816217.1"/>
    <property type="molecule type" value="Genomic_DNA"/>
</dbReference>
<keyword evidence="2" id="KW-0732">Signal</keyword>
<keyword evidence="4" id="KW-1185">Reference proteome</keyword>
<proteinExistence type="predicted"/>
<feature type="compositionally biased region" description="Basic residues" evidence="1">
    <location>
        <begin position="224"/>
        <end position="253"/>
    </location>
</feature>
<evidence type="ECO:0000313" key="4">
    <source>
        <dbReference type="Proteomes" id="UP001189429"/>
    </source>
</evidence>
<feature type="compositionally biased region" description="Polar residues" evidence="1">
    <location>
        <begin position="147"/>
        <end position="158"/>
    </location>
</feature>
<name>A0ABN9RCE1_9DINO</name>
<sequence>MARKLFFTTASALASMVGADSQLVQVFTHGLGVSDPADPAADPTPAPTCADSTYTITYVMSGSTHKPTTFTYTGPSGLSFDNFATCANTSSASCTMAASTANFCQSKQRVDVRVLRRTDTNEIIRAGTCCSTKRNWVTAMSSQCAVATPTPTNTCLTPSPTPIPAPTPIRPRPRRPARRRRRLRPRRAARPRPRRQVRRAARPPVRPRPRRPFRRAARPPVRPRPQRPARRRRRLRPRPPARPRLRRPVRRATRQAARPPVRPRPRRPVRRAARQPARHPAQRLHQWHRPSVAPWSRASATRISPTRSARSLTCFRLGTILWSTSLGGRGSVPTSSWRRERVALGLDALICILRRSTSAARGLVVTRQRACVGTPRLRGRANQHG</sequence>
<feature type="signal peptide" evidence="2">
    <location>
        <begin position="1"/>
        <end position="21"/>
    </location>
</feature>
<dbReference type="Proteomes" id="UP001189429">
    <property type="component" value="Unassembled WGS sequence"/>
</dbReference>
<evidence type="ECO:0000256" key="1">
    <source>
        <dbReference type="SAM" id="MobiDB-lite"/>
    </source>
</evidence>
<accession>A0ABN9RCE1</accession>
<gene>
    <name evidence="3" type="ORF">PCOR1329_LOCUS19253</name>
</gene>
<evidence type="ECO:0000313" key="3">
    <source>
        <dbReference type="EMBL" id="CAK0816217.1"/>
    </source>
</evidence>
<feature type="compositionally biased region" description="Basic residues" evidence="1">
    <location>
        <begin position="261"/>
        <end position="288"/>
    </location>
</feature>
<reference evidence="3" key="1">
    <citation type="submission" date="2023-10" db="EMBL/GenBank/DDBJ databases">
        <authorList>
            <person name="Chen Y."/>
            <person name="Shah S."/>
            <person name="Dougan E. K."/>
            <person name="Thang M."/>
            <person name="Chan C."/>
        </authorList>
    </citation>
    <scope>NUCLEOTIDE SEQUENCE [LARGE SCALE GENOMIC DNA]</scope>
</reference>
<feature type="chain" id="PRO_5045508675" description="Subtilisin" evidence="2">
    <location>
        <begin position="22"/>
        <end position="385"/>
    </location>
</feature>
<feature type="compositionally biased region" description="Basic residues" evidence="1">
    <location>
        <begin position="171"/>
        <end position="217"/>
    </location>
</feature>
<protein>
    <recommendedName>
        <fullName evidence="5">Subtilisin</fullName>
    </recommendedName>
</protein>